<evidence type="ECO:0000313" key="1">
    <source>
        <dbReference type="EMBL" id="KAE9388604.1"/>
    </source>
</evidence>
<name>A0A6A4GTZ8_9AGAR</name>
<reference evidence="1" key="1">
    <citation type="journal article" date="2019" name="Environ. Microbiol.">
        <title>Fungal ecological strategies reflected in gene transcription - a case study of two litter decomposers.</title>
        <authorList>
            <person name="Barbi F."/>
            <person name="Kohler A."/>
            <person name="Barry K."/>
            <person name="Baskaran P."/>
            <person name="Daum C."/>
            <person name="Fauchery L."/>
            <person name="Ihrmark K."/>
            <person name="Kuo A."/>
            <person name="LaButti K."/>
            <person name="Lipzen A."/>
            <person name="Morin E."/>
            <person name="Grigoriev I.V."/>
            <person name="Henrissat B."/>
            <person name="Lindahl B."/>
            <person name="Martin F."/>
        </authorList>
    </citation>
    <scope>NUCLEOTIDE SEQUENCE</scope>
    <source>
        <strain evidence="1">JB14</strain>
    </source>
</reference>
<keyword evidence="2" id="KW-1185">Reference proteome</keyword>
<dbReference type="AlphaFoldDB" id="A0A6A4GTZ8"/>
<sequence length="234" mass="25472">MTGVVINAQCSSTQQSRSTLPFRYMVFCFSRFTTYPTVSNFTNGSSTFNSTSIEATPSQAIITSAHSFNLNGTQQAMYAIVNATGGGAVITVDARGNMTACAWTVIPQLVDVVTSQLHCLCSGDHRKCNNHACSSGSGDILNCSRNGASYQPWCAAWTQTTEIHSRQQYQTQRKCCRCLLPMASKVQLQPTQILSVLVLVALFHQVKCATATIALFISTGDLEMSIIWAGWQLF</sequence>
<gene>
    <name evidence="1" type="ORF">BT96DRAFT_429639</name>
</gene>
<organism evidence="1 2">
    <name type="scientific">Gymnopus androsaceus JB14</name>
    <dbReference type="NCBI Taxonomy" id="1447944"/>
    <lineage>
        <taxon>Eukaryota</taxon>
        <taxon>Fungi</taxon>
        <taxon>Dikarya</taxon>
        <taxon>Basidiomycota</taxon>
        <taxon>Agaricomycotina</taxon>
        <taxon>Agaricomycetes</taxon>
        <taxon>Agaricomycetidae</taxon>
        <taxon>Agaricales</taxon>
        <taxon>Marasmiineae</taxon>
        <taxon>Omphalotaceae</taxon>
        <taxon>Gymnopus</taxon>
    </lineage>
</organism>
<accession>A0A6A4GTZ8</accession>
<dbReference type="EMBL" id="ML769735">
    <property type="protein sequence ID" value="KAE9388604.1"/>
    <property type="molecule type" value="Genomic_DNA"/>
</dbReference>
<proteinExistence type="predicted"/>
<evidence type="ECO:0000313" key="2">
    <source>
        <dbReference type="Proteomes" id="UP000799118"/>
    </source>
</evidence>
<dbReference type="Proteomes" id="UP000799118">
    <property type="component" value="Unassembled WGS sequence"/>
</dbReference>
<protein>
    <submittedName>
        <fullName evidence="1">Uncharacterized protein</fullName>
    </submittedName>
</protein>